<dbReference type="PRINTS" id="PR00111">
    <property type="entry name" value="ABHYDROLASE"/>
</dbReference>
<proteinExistence type="predicted"/>
<organism evidence="3 4">
    <name type="scientific">Sphingomonas hominis</name>
    <dbReference type="NCBI Taxonomy" id="2741495"/>
    <lineage>
        <taxon>Bacteria</taxon>
        <taxon>Pseudomonadati</taxon>
        <taxon>Pseudomonadota</taxon>
        <taxon>Alphaproteobacteria</taxon>
        <taxon>Sphingomonadales</taxon>
        <taxon>Sphingomonadaceae</taxon>
        <taxon>Sphingomonas</taxon>
    </lineage>
</organism>
<dbReference type="GO" id="GO:0016787">
    <property type="term" value="F:hydrolase activity"/>
    <property type="evidence" value="ECO:0007669"/>
    <property type="project" value="UniProtKB-KW"/>
</dbReference>
<keyword evidence="1 3" id="KW-0378">Hydrolase</keyword>
<dbReference type="PANTHER" id="PTHR43798:SF31">
    <property type="entry name" value="AB HYDROLASE SUPERFAMILY PROTEIN YCLE"/>
    <property type="match status" value="1"/>
</dbReference>
<dbReference type="RefSeq" id="WP_174195256.1">
    <property type="nucleotide sequence ID" value="NZ_JABULH010000016.1"/>
</dbReference>
<dbReference type="InterPro" id="IPR000073">
    <property type="entry name" value="AB_hydrolase_1"/>
</dbReference>
<dbReference type="PANTHER" id="PTHR43798">
    <property type="entry name" value="MONOACYLGLYCEROL LIPASE"/>
    <property type="match status" value="1"/>
</dbReference>
<reference evidence="3 4" key="1">
    <citation type="submission" date="2020-06" db="EMBL/GenBank/DDBJ databases">
        <title>Sphingomonas hominis sp. nov., a member of the Sphingomonas, isolated from the hair of a 22-year-old girl.</title>
        <authorList>
            <person name="Zhang D.-F."/>
            <person name="Cui X.-W."/>
        </authorList>
    </citation>
    <scope>NUCLEOTIDE SEQUENCE [LARGE SCALE GENOMIC DNA]</scope>
    <source>
        <strain evidence="3 4">HHU CXW</strain>
    </source>
</reference>
<dbReference type="SUPFAM" id="SSF53474">
    <property type="entry name" value="alpha/beta-Hydrolases"/>
    <property type="match status" value="1"/>
</dbReference>
<dbReference type="Proteomes" id="UP000621447">
    <property type="component" value="Unassembled WGS sequence"/>
</dbReference>
<sequence>MTRLFFLHALGASAQSWDRVIARLPGHDCVALDLPGFGDNAAMGHLSVADMLDWFAGEVASHNSPRWIVVGHSMGSKIATLTAARRPGGLAGVVLVAASPPAPEPMDEARRTEMLGWFADGPASQAQAEKFISANTAGPLPHNLAEQAIADVRRSAPAAWRGWLEQGAREDWDARAGVIGLPALIVAGADDGDLGEDAQRRLNAPHYTHPQIEVVANAAHLIPYEQPEALAALIAQHVRHIEQEGER</sequence>
<accession>A0ABX2JSL7</accession>
<comment type="caution">
    <text evidence="3">The sequence shown here is derived from an EMBL/GenBank/DDBJ whole genome shotgun (WGS) entry which is preliminary data.</text>
</comment>
<dbReference type="EMBL" id="JABULH010000016">
    <property type="protein sequence ID" value="NTS66775.1"/>
    <property type="molecule type" value="Genomic_DNA"/>
</dbReference>
<dbReference type="Pfam" id="PF12697">
    <property type="entry name" value="Abhydrolase_6"/>
    <property type="match status" value="1"/>
</dbReference>
<evidence type="ECO:0000259" key="2">
    <source>
        <dbReference type="Pfam" id="PF12697"/>
    </source>
</evidence>
<keyword evidence="4" id="KW-1185">Reference proteome</keyword>
<evidence type="ECO:0000313" key="4">
    <source>
        <dbReference type="Proteomes" id="UP000621447"/>
    </source>
</evidence>
<feature type="domain" description="AB hydrolase-1" evidence="2">
    <location>
        <begin position="4"/>
        <end position="232"/>
    </location>
</feature>
<gene>
    <name evidence="3" type="ORF">HRV97_16670</name>
</gene>
<evidence type="ECO:0000256" key="1">
    <source>
        <dbReference type="ARBA" id="ARBA00022801"/>
    </source>
</evidence>
<dbReference type="InterPro" id="IPR050266">
    <property type="entry name" value="AB_hydrolase_sf"/>
</dbReference>
<protein>
    <submittedName>
        <fullName evidence="3">Alpha/beta hydrolase</fullName>
    </submittedName>
</protein>
<name>A0ABX2JSL7_9SPHN</name>
<evidence type="ECO:0000313" key="3">
    <source>
        <dbReference type="EMBL" id="NTS66775.1"/>
    </source>
</evidence>
<dbReference type="InterPro" id="IPR029058">
    <property type="entry name" value="AB_hydrolase_fold"/>
</dbReference>
<dbReference type="Gene3D" id="3.40.50.1820">
    <property type="entry name" value="alpha/beta hydrolase"/>
    <property type="match status" value="1"/>
</dbReference>